<dbReference type="InterPro" id="IPR008018">
    <property type="entry name" value="Phage_tail_attach_FII"/>
</dbReference>
<evidence type="ECO:0000313" key="2">
    <source>
        <dbReference type="Proteomes" id="UP000825701"/>
    </source>
</evidence>
<dbReference type="GO" id="GO:0019068">
    <property type="term" value="P:virion assembly"/>
    <property type="evidence" value="ECO:0007669"/>
    <property type="project" value="InterPro"/>
</dbReference>
<reference evidence="1" key="1">
    <citation type="submission" date="2021-08" db="EMBL/GenBank/DDBJ databases">
        <authorList>
            <person name="Zhang H."/>
            <person name="Xu M."/>
            <person name="Yu Z."/>
            <person name="Yang L."/>
            <person name="Cai Y."/>
        </authorList>
    </citation>
    <scope>NUCLEOTIDE SEQUENCE</scope>
    <source>
        <strain evidence="1">CHL1</strain>
    </source>
</reference>
<dbReference type="KEGG" id="cmet:K6K41_24535"/>
<gene>
    <name evidence="1" type="ORF">K6K41_24535</name>
</gene>
<dbReference type="EMBL" id="CP081869">
    <property type="protein sequence ID" value="QZN99792.1"/>
    <property type="molecule type" value="Genomic_DNA"/>
</dbReference>
<sequence length="110" mass="11838">MRQDLADLAVDAAFVLGAPASYRAPLTPGGAACKVMVFSPDADLDIGSSRVSVTTMRIDVRVSEIEKPLRDGSFDLLDATGAVTQSYRIIGDPKREDALRRIWTCVAEPV</sequence>
<protein>
    <submittedName>
        <fullName evidence="1">Uncharacterized protein</fullName>
    </submittedName>
</protein>
<dbReference type="Pfam" id="PF05354">
    <property type="entry name" value="Phage_attach"/>
    <property type="match status" value="1"/>
</dbReference>
<evidence type="ECO:0000313" key="1">
    <source>
        <dbReference type="EMBL" id="QZN99792.1"/>
    </source>
</evidence>
<name>A0A9E6UHH6_9HYPH</name>
<proteinExistence type="predicted"/>
<dbReference type="AlphaFoldDB" id="A0A9E6UHH6"/>
<dbReference type="RefSeq" id="WP_261402903.1">
    <property type="nucleotide sequence ID" value="NZ_CP081869.1"/>
</dbReference>
<dbReference type="Proteomes" id="UP000825701">
    <property type="component" value="Chromosome"/>
</dbReference>
<keyword evidence="2" id="KW-1185">Reference proteome</keyword>
<accession>A0A9E6UHH6</accession>
<organism evidence="1 2">
    <name type="scientific">Chenggangzhangella methanolivorans</name>
    <dbReference type="NCBI Taxonomy" id="1437009"/>
    <lineage>
        <taxon>Bacteria</taxon>
        <taxon>Pseudomonadati</taxon>
        <taxon>Pseudomonadota</taxon>
        <taxon>Alphaproteobacteria</taxon>
        <taxon>Hyphomicrobiales</taxon>
        <taxon>Methylopilaceae</taxon>
        <taxon>Chenggangzhangella</taxon>
    </lineage>
</organism>